<evidence type="ECO:0000313" key="4">
    <source>
        <dbReference type="EMBL" id="KAF7672524.1"/>
    </source>
</evidence>
<dbReference type="SUPFAM" id="SSF48403">
    <property type="entry name" value="Ankyrin repeat"/>
    <property type="match status" value="1"/>
</dbReference>
<dbReference type="Proteomes" id="UP000596902">
    <property type="component" value="Unassembled WGS sequence"/>
</dbReference>
<name>A0A8H7EE28_9PLEO</name>
<dbReference type="PROSITE" id="PS50088">
    <property type="entry name" value="ANK_REPEAT"/>
    <property type="match status" value="1"/>
</dbReference>
<reference evidence="4" key="1">
    <citation type="submission" date="2020-01" db="EMBL/GenBank/DDBJ databases">
        <authorList>
            <person name="Feng Z.H.Z."/>
        </authorList>
    </citation>
    <scope>NUCLEOTIDE SEQUENCE</scope>
    <source>
        <strain evidence="4">CBS107.38</strain>
    </source>
</reference>
<feature type="compositionally biased region" description="Polar residues" evidence="2">
    <location>
        <begin position="730"/>
        <end position="739"/>
    </location>
</feature>
<comment type="caution">
    <text evidence="4">The sequence shown here is derived from an EMBL/GenBank/DDBJ whole genome shotgun (WGS) entry which is preliminary data.</text>
</comment>
<dbReference type="GeneID" id="62207780"/>
<keyword evidence="3" id="KW-0812">Transmembrane</keyword>
<feature type="region of interest" description="Disordered" evidence="2">
    <location>
        <begin position="1"/>
        <end position="76"/>
    </location>
</feature>
<dbReference type="InterPro" id="IPR036770">
    <property type="entry name" value="Ankyrin_rpt-contain_sf"/>
</dbReference>
<keyword evidence="3" id="KW-1133">Transmembrane helix</keyword>
<keyword evidence="3" id="KW-0472">Membrane</keyword>
<keyword evidence="1" id="KW-0040">ANK repeat</keyword>
<feature type="region of interest" description="Disordered" evidence="2">
    <location>
        <begin position="704"/>
        <end position="767"/>
    </location>
</feature>
<reference evidence="4" key="2">
    <citation type="submission" date="2020-08" db="EMBL/GenBank/DDBJ databases">
        <title>Draft Genome Sequence of Cumin Blight Pathogen Alternaria burnsii.</title>
        <authorList>
            <person name="Feng Z."/>
        </authorList>
    </citation>
    <scope>NUCLEOTIDE SEQUENCE</scope>
    <source>
        <strain evidence="4">CBS107.38</strain>
    </source>
</reference>
<gene>
    <name evidence="4" type="ORF">GT037_009555</name>
</gene>
<dbReference type="Gene3D" id="1.25.40.20">
    <property type="entry name" value="Ankyrin repeat-containing domain"/>
    <property type="match status" value="1"/>
</dbReference>
<accession>A0A8H7EE28</accession>
<organism evidence="4 5">
    <name type="scientific">Alternaria burnsii</name>
    <dbReference type="NCBI Taxonomy" id="1187904"/>
    <lineage>
        <taxon>Eukaryota</taxon>
        <taxon>Fungi</taxon>
        <taxon>Dikarya</taxon>
        <taxon>Ascomycota</taxon>
        <taxon>Pezizomycotina</taxon>
        <taxon>Dothideomycetes</taxon>
        <taxon>Pleosporomycetidae</taxon>
        <taxon>Pleosporales</taxon>
        <taxon>Pleosporineae</taxon>
        <taxon>Pleosporaceae</taxon>
        <taxon>Alternaria</taxon>
        <taxon>Alternaria sect. Alternaria</taxon>
    </lineage>
</organism>
<sequence>MVFTTPADGQQVLTAITSDDQAGHDEADGRDSGAESAEFKDDRSVQEIRSPKKGDRSFEATSALGGNDDTYQDRPSQIPMRHIGLSIQELAPLLFGPWEQHYDRDLKIRSLTLRIMNFVLDQFQDTAALDRVPSDGRTPLWTAILYDTTDCVAALLARGADPYKESHGRTPFQLLSGDYGWDNTTDKRSLEFRVMVPVLYNICRTIEGIVNRRRSSGCYTQILDSFCASIRPPIITPGNSVLTYRDPMYNPLVVEGRTIGSTMVFPFLILERICEVLGTRARYEDAKKTSKKLPASKYGFGDRTLLGICLDRTLDEAYFPGMDEMFFDKRNMDQVVSRVWRRSSDPSNSSKDADTTRAPILMVPQMWLWQYESVLLSAYSSKRVSGRIAVFSSKDGWQTPRFFGDMSEPTPSVELQMGLVIANQVFEFGEEHDQEDEGSRFRSALQMFEVAVVTTLSDVQRYLDGEQDILTMKGQKKKEREFIHTMSDIHSELDMISAVLQQQAKIMNKFLRETRRLQEAAAGQEKKGWALVKEARALINEYENRILKIHRDADRVDKTIESYLDLKRTYASIEDTRNGLVVGIAASAFALVTVIFTPLSFMTSLLALPVDHFARQQIKVDGAEDGVFRSSYVAGYTALAGILTWVITLALLSGPLYTWWKSNDEWKERWKKSNDGWKERLKIDKWGEKLRKVIHIREDDAAMNASRSRSAGTKAMAKNENGIESIDAGNGTNRPQSMDASALGQQRKKNGLRRMLLGQRDTQTSNA</sequence>
<feature type="compositionally biased region" description="Basic and acidic residues" evidence="2">
    <location>
        <begin position="21"/>
        <end position="58"/>
    </location>
</feature>
<dbReference type="SMART" id="SM00248">
    <property type="entry name" value="ANK"/>
    <property type="match status" value="1"/>
</dbReference>
<feature type="compositionally biased region" description="Polar residues" evidence="2">
    <location>
        <begin position="7"/>
        <end position="20"/>
    </location>
</feature>
<dbReference type="InterPro" id="IPR002110">
    <property type="entry name" value="Ankyrin_rpt"/>
</dbReference>
<dbReference type="EMBL" id="JAAABM010000016">
    <property type="protein sequence ID" value="KAF7672524.1"/>
    <property type="molecule type" value="Genomic_DNA"/>
</dbReference>
<feature type="transmembrane region" description="Helical" evidence="3">
    <location>
        <begin position="580"/>
        <end position="601"/>
    </location>
</feature>
<feature type="transmembrane region" description="Helical" evidence="3">
    <location>
        <begin position="636"/>
        <end position="660"/>
    </location>
</feature>
<proteinExistence type="predicted"/>
<feature type="repeat" description="ANK" evidence="1">
    <location>
        <begin position="135"/>
        <end position="167"/>
    </location>
</feature>
<evidence type="ECO:0000256" key="1">
    <source>
        <dbReference type="PROSITE-ProRule" id="PRU00023"/>
    </source>
</evidence>
<dbReference type="RefSeq" id="XP_038782877.1">
    <property type="nucleotide sequence ID" value="XM_038934602.1"/>
</dbReference>
<evidence type="ECO:0000313" key="5">
    <source>
        <dbReference type="Proteomes" id="UP000596902"/>
    </source>
</evidence>
<dbReference type="AlphaFoldDB" id="A0A8H7EE28"/>
<evidence type="ECO:0000256" key="2">
    <source>
        <dbReference type="SAM" id="MobiDB-lite"/>
    </source>
</evidence>
<evidence type="ECO:0000256" key="3">
    <source>
        <dbReference type="SAM" id="Phobius"/>
    </source>
</evidence>
<dbReference type="PROSITE" id="PS50297">
    <property type="entry name" value="ANK_REP_REGION"/>
    <property type="match status" value="1"/>
</dbReference>
<keyword evidence="5" id="KW-1185">Reference proteome</keyword>
<protein>
    <recommendedName>
        <fullName evidence="6">Ankyrin repeat protein</fullName>
    </recommendedName>
</protein>
<evidence type="ECO:0008006" key="6">
    <source>
        <dbReference type="Google" id="ProtNLM"/>
    </source>
</evidence>